<dbReference type="OrthoDB" id="3800738at2759"/>
<keyword evidence="1" id="KW-0175">Coiled coil</keyword>
<proteinExistence type="predicted"/>
<reference evidence="4" key="1">
    <citation type="submission" date="2020-01" db="EMBL/GenBank/DDBJ databases">
        <authorList>
            <consortium name="DOE Joint Genome Institute"/>
            <person name="Haridas S."/>
            <person name="Albert R."/>
            <person name="Binder M."/>
            <person name="Bloem J."/>
            <person name="Labutti K."/>
            <person name="Salamov A."/>
            <person name="Andreopoulos B."/>
            <person name="Baker S.E."/>
            <person name="Barry K."/>
            <person name="Bills G."/>
            <person name="Bluhm B.H."/>
            <person name="Cannon C."/>
            <person name="Castanera R."/>
            <person name="Culley D.E."/>
            <person name="Daum C."/>
            <person name="Ezra D."/>
            <person name="Gonzalez J.B."/>
            <person name="Henrissat B."/>
            <person name="Kuo A."/>
            <person name="Liang C."/>
            <person name="Lipzen A."/>
            <person name="Lutzoni F."/>
            <person name="Magnuson J."/>
            <person name="Mondo S."/>
            <person name="Nolan M."/>
            <person name="Ohm R."/>
            <person name="Pangilinan J."/>
            <person name="Park H.-J."/>
            <person name="Ramirez L."/>
            <person name="Alfaro M."/>
            <person name="Sun H."/>
            <person name="Tritt A."/>
            <person name="Yoshinaga Y."/>
            <person name="Zwiers L.-H."/>
            <person name="Turgeon B.G."/>
            <person name="Goodwin S.B."/>
            <person name="Spatafora J.W."/>
            <person name="Crous P.W."/>
            <person name="Grigoriev I.V."/>
        </authorList>
    </citation>
    <scope>NUCLEOTIDE SEQUENCE</scope>
    <source>
        <strain evidence="4">CBS 342.82</strain>
    </source>
</reference>
<reference evidence="4" key="2">
    <citation type="submission" date="2020-04" db="EMBL/GenBank/DDBJ databases">
        <authorList>
            <consortium name="NCBI Genome Project"/>
        </authorList>
    </citation>
    <scope>NUCLEOTIDE SEQUENCE</scope>
    <source>
        <strain evidence="4">CBS 342.82</strain>
    </source>
</reference>
<protein>
    <recommendedName>
        <fullName evidence="2">F-box domain-containing protein</fullName>
    </recommendedName>
</protein>
<dbReference type="InterPro" id="IPR036047">
    <property type="entry name" value="F-box-like_dom_sf"/>
</dbReference>
<feature type="coiled-coil region" evidence="1">
    <location>
        <begin position="34"/>
        <end position="68"/>
    </location>
</feature>
<sequence>MAEMESSSTSADTASSVHSSLSTRRLDKDVLDVLEDLQLNQKELIQQISNLQENQASILEELKELKRVSAVPKHRSPKVPKVSAGRQLTDTTELLEMILLQLPYKDILRYIRVSKTFRLAILGSIPIQSSLFFVPGTNALASSSVMLNPTMKHEQFYKCIRLWFDDALDRLRYCDRGGRKVLQIKSAEITNAKLQGLPVLSVKMEMISRRWGSPGHFDAGSWKRMYLTRQPCTVQWEFTHCLNMYSHETVSGSVAGLYKMDQFLDALADSIPQHRRR</sequence>
<keyword evidence="3" id="KW-1185">Reference proteome</keyword>
<dbReference type="GeneID" id="54364961"/>
<dbReference type="RefSeq" id="XP_033454874.1">
    <property type="nucleotide sequence ID" value="XM_033607161.1"/>
</dbReference>
<evidence type="ECO:0000259" key="2">
    <source>
        <dbReference type="Pfam" id="PF00646"/>
    </source>
</evidence>
<accession>A0A6J3LQC4</accession>
<feature type="domain" description="F-box" evidence="2">
    <location>
        <begin position="93"/>
        <end position="121"/>
    </location>
</feature>
<evidence type="ECO:0000313" key="3">
    <source>
        <dbReference type="Proteomes" id="UP000504637"/>
    </source>
</evidence>
<dbReference type="Pfam" id="PF00646">
    <property type="entry name" value="F-box"/>
    <property type="match status" value="1"/>
</dbReference>
<evidence type="ECO:0000256" key="1">
    <source>
        <dbReference type="SAM" id="Coils"/>
    </source>
</evidence>
<gene>
    <name evidence="4" type="ORF">K489DRAFT_405527</name>
</gene>
<name>A0A6J3LQC4_9PEZI</name>
<dbReference type="AlphaFoldDB" id="A0A6J3LQC4"/>
<organism evidence="4">
    <name type="scientific">Dissoconium aciculare CBS 342.82</name>
    <dbReference type="NCBI Taxonomy" id="1314786"/>
    <lineage>
        <taxon>Eukaryota</taxon>
        <taxon>Fungi</taxon>
        <taxon>Dikarya</taxon>
        <taxon>Ascomycota</taxon>
        <taxon>Pezizomycotina</taxon>
        <taxon>Dothideomycetes</taxon>
        <taxon>Dothideomycetidae</taxon>
        <taxon>Mycosphaerellales</taxon>
        <taxon>Dissoconiaceae</taxon>
        <taxon>Dissoconium</taxon>
    </lineage>
</organism>
<dbReference type="SUPFAM" id="SSF81383">
    <property type="entry name" value="F-box domain"/>
    <property type="match status" value="1"/>
</dbReference>
<reference evidence="4" key="3">
    <citation type="submission" date="2025-08" db="UniProtKB">
        <authorList>
            <consortium name="RefSeq"/>
        </authorList>
    </citation>
    <scope>IDENTIFICATION</scope>
    <source>
        <strain evidence="4">CBS 342.82</strain>
    </source>
</reference>
<dbReference type="InterPro" id="IPR001810">
    <property type="entry name" value="F-box_dom"/>
</dbReference>
<dbReference type="Proteomes" id="UP000504637">
    <property type="component" value="Unplaced"/>
</dbReference>
<evidence type="ECO:0000313" key="4">
    <source>
        <dbReference type="RefSeq" id="XP_033454874.1"/>
    </source>
</evidence>